<accession>A0AB35U4G0</accession>
<comment type="caution">
    <text evidence="2">The sequence shown here is derived from an EMBL/GenBank/DDBJ whole genome shotgun (WGS) entry which is preliminary data.</text>
</comment>
<feature type="domain" description="HD/PDEase" evidence="1">
    <location>
        <begin position="45"/>
        <end position="162"/>
    </location>
</feature>
<evidence type="ECO:0000313" key="2">
    <source>
        <dbReference type="EMBL" id="MDX8418741.1"/>
    </source>
</evidence>
<dbReference type="Gene3D" id="1.10.3210.10">
    <property type="entry name" value="Hypothetical protein af1432"/>
    <property type="match status" value="1"/>
</dbReference>
<keyword evidence="3" id="KW-1185">Reference proteome</keyword>
<dbReference type="CDD" id="cd00077">
    <property type="entry name" value="HDc"/>
    <property type="match status" value="1"/>
</dbReference>
<evidence type="ECO:0000259" key="1">
    <source>
        <dbReference type="SMART" id="SM00471"/>
    </source>
</evidence>
<dbReference type="Pfam" id="PF01966">
    <property type="entry name" value="HD"/>
    <property type="match status" value="1"/>
</dbReference>
<organism evidence="2 3">
    <name type="scientific">Grylomicrobium aquisgranensis</name>
    <dbReference type="NCBI Taxonomy" id="2926318"/>
    <lineage>
        <taxon>Bacteria</taxon>
        <taxon>Bacillati</taxon>
        <taxon>Bacillota</taxon>
        <taxon>Erysipelotrichia</taxon>
        <taxon>Erysipelotrichales</taxon>
        <taxon>Erysipelotrichaceae</taxon>
        <taxon>Grylomicrobium</taxon>
    </lineage>
</organism>
<dbReference type="RefSeq" id="WP_277009247.1">
    <property type="nucleotide sequence ID" value="NZ_JALBUR010000002.1"/>
</dbReference>
<dbReference type="SUPFAM" id="SSF109604">
    <property type="entry name" value="HD-domain/PDEase-like"/>
    <property type="match status" value="1"/>
</dbReference>
<dbReference type="InterPro" id="IPR006674">
    <property type="entry name" value="HD_domain"/>
</dbReference>
<gene>
    <name evidence="2" type="ORF">MOZ60_01380</name>
</gene>
<dbReference type="Proteomes" id="UP001286174">
    <property type="component" value="Unassembled WGS sequence"/>
</dbReference>
<dbReference type="AlphaFoldDB" id="A0AB35U4G0"/>
<evidence type="ECO:0000313" key="3">
    <source>
        <dbReference type="Proteomes" id="UP001286174"/>
    </source>
</evidence>
<dbReference type="InterPro" id="IPR003607">
    <property type="entry name" value="HD/PDEase_dom"/>
</dbReference>
<sequence length="177" mass="20659">MTRVLGSRRTFCDEDDEKALTFIETVADITTVKEYRELMHCRQHHATSRYQHCLNVAWYSYLMARKAGLDYRSCARGAMLHDFYLYDWHKGTPLPGRHCAVHPRIALMNAEKYFKLNDIEKDCIVHHMWPNGTARPKTKEGMIITIADKYCATLEFCSHGALQVPYYVAKAYKMIME</sequence>
<reference evidence="2 3" key="1">
    <citation type="submission" date="2022-03" db="EMBL/GenBank/DDBJ databases">
        <title>Novel taxa within the pig intestine.</title>
        <authorList>
            <person name="Wylensek D."/>
            <person name="Bishof K."/>
            <person name="Afrizal A."/>
            <person name="Clavel T."/>
        </authorList>
    </citation>
    <scope>NUCLEOTIDE SEQUENCE [LARGE SCALE GENOMIC DNA]</scope>
    <source>
        <strain evidence="2 3">CLA-KB-P133</strain>
    </source>
</reference>
<protein>
    <submittedName>
        <fullName evidence="2">HD domain-containing protein</fullName>
    </submittedName>
</protein>
<dbReference type="EMBL" id="JALBUR010000002">
    <property type="protein sequence ID" value="MDX8418741.1"/>
    <property type="molecule type" value="Genomic_DNA"/>
</dbReference>
<proteinExistence type="predicted"/>
<dbReference type="SMART" id="SM00471">
    <property type="entry name" value="HDc"/>
    <property type="match status" value="1"/>
</dbReference>
<name>A0AB35U4G0_9FIRM</name>